<evidence type="ECO:0000256" key="13">
    <source>
        <dbReference type="ARBA" id="ARBA00022989"/>
    </source>
</evidence>
<evidence type="ECO:0000256" key="19">
    <source>
        <dbReference type="SAM" id="Phobius"/>
    </source>
</evidence>
<proteinExistence type="inferred from homology"/>
<name>A0A1W1YKY4_9HYPH</name>
<feature type="transmembrane region" description="Helical" evidence="19">
    <location>
        <begin position="181"/>
        <end position="201"/>
    </location>
</feature>
<evidence type="ECO:0000256" key="11">
    <source>
        <dbReference type="ARBA" id="ARBA00022692"/>
    </source>
</evidence>
<evidence type="ECO:0000256" key="14">
    <source>
        <dbReference type="ARBA" id="ARBA00023098"/>
    </source>
</evidence>
<dbReference type="PANTHER" id="PTHR46382:SF1">
    <property type="entry name" value="PHOSPHATIDATE CYTIDYLYLTRANSFERASE"/>
    <property type="match status" value="1"/>
</dbReference>
<dbReference type="PROSITE" id="PS01315">
    <property type="entry name" value="CDS"/>
    <property type="match status" value="1"/>
</dbReference>
<evidence type="ECO:0000256" key="3">
    <source>
        <dbReference type="ARBA" id="ARBA00005119"/>
    </source>
</evidence>
<evidence type="ECO:0000256" key="6">
    <source>
        <dbReference type="ARBA" id="ARBA00012487"/>
    </source>
</evidence>
<evidence type="ECO:0000256" key="9">
    <source>
        <dbReference type="ARBA" id="ARBA00022516"/>
    </source>
</evidence>
<feature type="transmembrane region" description="Helical" evidence="19">
    <location>
        <begin position="256"/>
        <end position="275"/>
    </location>
</feature>
<keyword evidence="9" id="KW-0444">Lipid biosynthesis</keyword>
<keyword evidence="8" id="KW-1003">Cell membrane</keyword>
<dbReference type="Proteomes" id="UP000192656">
    <property type="component" value="Unassembled WGS sequence"/>
</dbReference>
<feature type="transmembrane region" description="Helical" evidence="19">
    <location>
        <begin position="21"/>
        <end position="54"/>
    </location>
</feature>
<evidence type="ECO:0000256" key="1">
    <source>
        <dbReference type="ARBA" id="ARBA00001698"/>
    </source>
</evidence>
<evidence type="ECO:0000313" key="20">
    <source>
        <dbReference type="EMBL" id="SMC36782.1"/>
    </source>
</evidence>
<keyword evidence="12 18" id="KW-0548">Nucleotidyltransferase</keyword>
<dbReference type="Pfam" id="PF01148">
    <property type="entry name" value="CTP_transf_1"/>
    <property type="match status" value="1"/>
</dbReference>
<comment type="catalytic activity">
    <reaction evidence="1 18">
        <text>a 1,2-diacyl-sn-glycero-3-phosphate + CTP + H(+) = a CDP-1,2-diacyl-sn-glycerol + diphosphate</text>
        <dbReference type="Rhea" id="RHEA:16229"/>
        <dbReference type="ChEBI" id="CHEBI:15378"/>
        <dbReference type="ChEBI" id="CHEBI:33019"/>
        <dbReference type="ChEBI" id="CHEBI:37563"/>
        <dbReference type="ChEBI" id="CHEBI:58332"/>
        <dbReference type="ChEBI" id="CHEBI:58608"/>
        <dbReference type="EC" id="2.7.7.41"/>
    </reaction>
</comment>
<feature type="transmembrane region" description="Helical" evidence="19">
    <location>
        <begin position="207"/>
        <end position="227"/>
    </location>
</feature>
<comment type="pathway">
    <text evidence="4">Lipid metabolism.</text>
</comment>
<dbReference type="OrthoDB" id="9799199at2"/>
<reference evidence="20 21" key="1">
    <citation type="submission" date="2017-04" db="EMBL/GenBank/DDBJ databases">
        <authorList>
            <person name="Afonso C.L."/>
            <person name="Miller P.J."/>
            <person name="Scott M.A."/>
            <person name="Spackman E."/>
            <person name="Goraichik I."/>
            <person name="Dimitrov K.M."/>
            <person name="Suarez D.L."/>
            <person name="Swayne D.E."/>
        </authorList>
    </citation>
    <scope>NUCLEOTIDE SEQUENCE [LARGE SCALE GENOMIC DNA]</scope>
    <source>
        <strain evidence="20 21">CGMCC 1.10972</strain>
    </source>
</reference>
<dbReference type="PANTHER" id="PTHR46382">
    <property type="entry name" value="PHOSPHATIDATE CYTIDYLYLTRANSFERASE"/>
    <property type="match status" value="1"/>
</dbReference>
<organism evidence="20 21">
    <name type="scientific">Fulvimarina manganoxydans</name>
    <dbReference type="NCBI Taxonomy" id="937218"/>
    <lineage>
        <taxon>Bacteria</taxon>
        <taxon>Pseudomonadati</taxon>
        <taxon>Pseudomonadota</taxon>
        <taxon>Alphaproteobacteria</taxon>
        <taxon>Hyphomicrobiales</taxon>
        <taxon>Aurantimonadaceae</taxon>
        <taxon>Fulvimarina</taxon>
    </lineage>
</organism>
<keyword evidence="21" id="KW-1185">Reference proteome</keyword>
<keyword evidence="14" id="KW-0443">Lipid metabolism</keyword>
<dbReference type="STRING" id="937218.SAMN06297251_101422"/>
<feature type="transmembrane region" description="Helical" evidence="19">
    <location>
        <begin position="114"/>
        <end position="136"/>
    </location>
</feature>
<comment type="similarity">
    <text evidence="5 18">Belongs to the CDS family.</text>
</comment>
<evidence type="ECO:0000256" key="10">
    <source>
        <dbReference type="ARBA" id="ARBA00022679"/>
    </source>
</evidence>
<dbReference type="InterPro" id="IPR000374">
    <property type="entry name" value="PC_trans"/>
</dbReference>
<dbReference type="GO" id="GO:0004605">
    <property type="term" value="F:phosphatidate cytidylyltransferase activity"/>
    <property type="evidence" value="ECO:0007669"/>
    <property type="project" value="UniProtKB-EC"/>
</dbReference>
<accession>A0A1W1YKY4</accession>
<comment type="pathway">
    <text evidence="3 18">Phospholipid metabolism; CDP-diacylglycerol biosynthesis; CDP-diacylglycerol from sn-glycerol 3-phosphate: step 3/3.</text>
</comment>
<keyword evidence="17" id="KW-1208">Phospholipid metabolism</keyword>
<evidence type="ECO:0000256" key="17">
    <source>
        <dbReference type="ARBA" id="ARBA00023264"/>
    </source>
</evidence>
<dbReference type="GO" id="GO:0016024">
    <property type="term" value="P:CDP-diacylglycerol biosynthetic process"/>
    <property type="evidence" value="ECO:0007669"/>
    <property type="project" value="UniProtKB-UniPathway"/>
</dbReference>
<evidence type="ECO:0000256" key="2">
    <source>
        <dbReference type="ARBA" id="ARBA00004651"/>
    </source>
</evidence>
<evidence type="ECO:0000256" key="7">
    <source>
        <dbReference type="ARBA" id="ARBA00019373"/>
    </source>
</evidence>
<dbReference type="EMBL" id="FWXR01000001">
    <property type="protein sequence ID" value="SMC36782.1"/>
    <property type="molecule type" value="Genomic_DNA"/>
</dbReference>
<evidence type="ECO:0000256" key="5">
    <source>
        <dbReference type="ARBA" id="ARBA00010185"/>
    </source>
</evidence>
<evidence type="ECO:0000256" key="16">
    <source>
        <dbReference type="ARBA" id="ARBA00023209"/>
    </source>
</evidence>
<feature type="transmembrane region" description="Helical" evidence="19">
    <location>
        <begin position="142"/>
        <end position="161"/>
    </location>
</feature>
<evidence type="ECO:0000256" key="4">
    <source>
        <dbReference type="ARBA" id="ARBA00005189"/>
    </source>
</evidence>
<keyword evidence="16" id="KW-0594">Phospholipid biosynthesis</keyword>
<keyword evidence="11 18" id="KW-0812">Transmembrane</keyword>
<protein>
    <recommendedName>
        <fullName evidence="7 18">Phosphatidate cytidylyltransferase</fullName>
        <ecNumber evidence="6 18">2.7.7.41</ecNumber>
    </recommendedName>
</protein>
<evidence type="ECO:0000313" key="21">
    <source>
        <dbReference type="Proteomes" id="UP000192656"/>
    </source>
</evidence>
<feature type="transmembrane region" description="Helical" evidence="19">
    <location>
        <begin position="78"/>
        <end position="107"/>
    </location>
</feature>
<keyword evidence="13 19" id="KW-1133">Transmembrane helix</keyword>
<comment type="subcellular location">
    <subcellularLocation>
        <location evidence="2">Cell membrane</location>
        <topology evidence="2">Multi-pass membrane protein</topology>
    </subcellularLocation>
</comment>
<dbReference type="UniPathway" id="UPA00557">
    <property type="reaction ID" value="UER00614"/>
</dbReference>
<dbReference type="EC" id="2.7.7.41" evidence="6 18"/>
<keyword evidence="10 18" id="KW-0808">Transferase</keyword>
<evidence type="ECO:0000256" key="15">
    <source>
        <dbReference type="ARBA" id="ARBA00023136"/>
    </source>
</evidence>
<dbReference type="AlphaFoldDB" id="A0A1W1YKY4"/>
<sequence length="282" mass="29798">MSSLISRIAEIGSWGDLKSRVISAVLLGLAVIAVTLVGGFAFRILCVAIGVIVFDEWSRMTRSKHRAGPLHPFARRCLYLTLLLFLFGLPELSLLILVGGVVFITFVDRQEQRAIWTLGGLVYAAAAALPLGLLRADSTEGLIALGYVVAIVWSTDIFAYFTGRSIGGPKLMPIVSPKKTISGAIGGLIAGVVAACLFLELTVGSVSWSLAILAAFLSALGQAGDLYESWIKRRFGVKDSGRVIPGHGGIMDRIDALIVAVAAAFLIGAAFASPFDPARGLI</sequence>
<evidence type="ECO:0000256" key="18">
    <source>
        <dbReference type="RuleBase" id="RU003938"/>
    </source>
</evidence>
<evidence type="ECO:0000256" key="8">
    <source>
        <dbReference type="ARBA" id="ARBA00022475"/>
    </source>
</evidence>
<dbReference type="RefSeq" id="WP_084408289.1">
    <property type="nucleotide sequence ID" value="NZ_FWXR01000001.1"/>
</dbReference>
<evidence type="ECO:0000256" key="12">
    <source>
        <dbReference type="ARBA" id="ARBA00022695"/>
    </source>
</evidence>
<keyword evidence="15 19" id="KW-0472">Membrane</keyword>
<gene>
    <name evidence="20" type="ORF">SAMN06297251_101422</name>
</gene>
<dbReference type="GO" id="GO:0005886">
    <property type="term" value="C:plasma membrane"/>
    <property type="evidence" value="ECO:0007669"/>
    <property type="project" value="UniProtKB-SubCell"/>
</dbReference>